<reference evidence="1" key="1">
    <citation type="submission" date="2021-06" db="EMBL/GenBank/DDBJ databases">
        <authorList>
            <person name="Kallberg Y."/>
            <person name="Tangrot J."/>
            <person name="Rosling A."/>
        </authorList>
    </citation>
    <scope>NUCLEOTIDE SEQUENCE</scope>
    <source>
        <strain evidence="1">AU212A</strain>
    </source>
</reference>
<sequence>WDNMSFQKEFDSLIDKSDLKTCVDSLNSFGIPTNTASSKFIYFEVLSNFIEVVCHPASQK</sequence>
<dbReference type="Proteomes" id="UP000789860">
    <property type="component" value="Unassembled WGS sequence"/>
</dbReference>
<accession>A0ACA9P757</accession>
<gene>
    <name evidence="1" type="ORF">SCALOS_LOCUS10311</name>
</gene>
<feature type="non-terminal residue" evidence="1">
    <location>
        <position position="1"/>
    </location>
</feature>
<evidence type="ECO:0000313" key="1">
    <source>
        <dbReference type="EMBL" id="CAG8695791.1"/>
    </source>
</evidence>
<protein>
    <submittedName>
        <fullName evidence="1">7549_t:CDS:1</fullName>
    </submittedName>
</protein>
<evidence type="ECO:0000313" key="2">
    <source>
        <dbReference type="Proteomes" id="UP000789860"/>
    </source>
</evidence>
<organism evidence="1 2">
    <name type="scientific">Scutellospora calospora</name>
    <dbReference type="NCBI Taxonomy" id="85575"/>
    <lineage>
        <taxon>Eukaryota</taxon>
        <taxon>Fungi</taxon>
        <taxon>Fungi incertae sedis</taxon>
        <taxon>Mucoromycota</taxon>
        <taxon>Glomeromycotina</taxon>
        <taxon>Glomeromycetes</taxon>
        <taxon>Diversisporales</taxon>
        <taxon>Gigasporaceae</taxon>
        <taxon>Scutellospora</taxon>
    </lineage>
</organism>
<keyword evidence="2" id="KW-1185">Reference proteome</keyword>
<dbReference type="EMBL" id="CAJVPM010037545">
    <property type="protein sequence ID" value="CAG8695791.1"/>
    <property type="molecule type" value="Genomic_DNA"/>
</dbReference>
<proteinExistence type="predicted"/>
<feature type="non-terminal residue" evidence="1">
    <location>
        <position position="60"/>
    </location>
</feature>
<comment type="caution">
    <text evidence="1">The sequence shown here is derived from an EMBL/GenBank/DDBJ whole genome shotgun (WGS) entry which is preliminary data.</text>
</comment>
<name>A0ACA9P757_9GLOM</name>